<dbReference type="PROSITE" id="PS50002">
    <property type="entry name" value="SH3"/>
    <property type="match status" value="1"/>
</dbReference>
<dbReference type="PANTHER" id="PTHR35391:SF7">
    <property type="entry name" value="C2H2-TYPE DOMAIN-CONTAINING PROTEIN"/>
    <property type="match status" value="1"/>
</dbReference>
<evidence type="ECO:0000313" key="6">
    <source>
        <dbReference type="EMBL" id="KAK6336230.1"/>
    </source>
</evidence>
<protein>
    <recommendedName>
        <fullName evidence="5">SH3 domain-containing protein</fullName>
    </recommendedName>
</protein>
<feature type="domain" description="SH3" evidence="5">
    <location>
        <begin position="681"/>
        <end position="741"/>
    </location>
</feature>
<evidence type="ECO:0000256" key="2">
    <source>
        <dbReference type="PROSITE-ProRule" id="PRU00192"/>
    </source>
</evidence>
<feature type="coiled-coil region" evidence="3">
    <location>
        <begin position="784"/>
        <end position="811"/>
    </location>
</feature>
<name>A0AAV9U6E0_9PEZI</name>
<keyword evidence="7" id="KW-1185">Reference proteome</keyword>
<feature type="compositionally biased region" description="Acidic residues" evidence="4">
    <location>
        <begin position="759"/>
        <end position="771"/>
    </location>
</feature>
<reference evidence="6 7" key="1">
    <citation type="submission" date="2019-10" db="EMBL/GenBank/DDBJ databases">
        <authorList>
            <person name="Palmer J.M."/>
        </authorList>
    </citation>
    <scope>NUCLEOTIDE SEQUENCE [LARGE SCALE GENOMIC DNA]</scope>
    <source>
        <strain evidence="6 7">TWF696</strain>
    </source>
</reference>
<feature type="region of interest" description="Disordered" evidence="4">
    <location>
        <begin position="867"/>
        <end position="889"/>
    </location>
</feature>
<evidence type="ECO:0000256" key="1">
    <source>
        <dbReference type="ARBA" id="ARBA00022443"/>
    </source>
</evidence>
<evidence type="ECO:0000256" key="3">
    <source>
        <dbReference type="SAM" id="Coils"/>
    </source>
</evidence>
<feature type="coiled-coil region" evidence="3">
    <location>
        <begin position="607"/>
        <end position="634"/>
    </location>
</feature>
<feature type="compositionally biased region" description="Basic and acidic residues" evidence="4">
    <location>
        <begin position="546"/>
        <end position="557"/>
    </location>
</feature>
<dbReference type="AlphaFoldDB" id="A0AAV9U6E0"/>
<gene>
    <name evidence="6" type="ORF">TWF696_001793</name>
</gene>
<dbReference type="PANTHER" id="PTHR35391">
    <property type="entry name" value="C2H2-TYPE DOMAIN-CONTAINING PROTEIN-RELATED"/>
    <property type="match status" value="1"/>
</dbReference>
<dbReference type="Pfam" id="PF07653">
    <property type="entry name" value="SH3_2"/>
    <property type="match status" value="1"/>
</dbReference>
<feature type="compositionally biased region" description="Low complexity" evidence="4">
    <location>
        <begin position="566"/>
        <end position="578"/>
    </location>
</feature>
<keyword evidence="1 2" id="KW-0728">SH3 domain</keyword>
<comment type="caution">
    <text evidence="6">The sequence shown here is derived from an EMBL/GenBank/DDBJ whole genome shotgun (WGS) entry which is preliminary data.</text>
</comment>
<feature type="region of interest" description="Disordered" evidence="4">
    <location>
        <begin position="518"/>
        <end position="578"/>
    </location>
</feature>
<evidence type="ECO:0000259" key="5">
    <source>
        <dbReference type="PROSITE" id="PS50002"/>
    </source>
</evidence>
<dbReference type="InterPro" id="IPR001452">
    <property type="entry name" value="SH3_domain"/>
</dbReference>
<dbReference type="Proteomes" id="UP001375240">
    <property type="component" value="Unassembled WGS sequence"/>
</dbReference>
<feature type="region of interest" description="Disordered" evidence="4">
    <location>
        <begin position="747"/>
        <end position="771"/>
    </location>
</feature>
<evidence type="ECO:0000313" key="7">
    <source>
        <dbReference type="Proteomes" id="UP001375240"/>
    </source>
</evidence>
<dbReference type="SUPFAM" id="SSF50044">
    <property type="entry name" value="SH3-domain"/>
    <property type="match status" value="1"/>
</dbReference>
<feature type="compositionally biased region" description="Acidic residues" evidence="4">
    <location>
        <begin position="529"/>
        <end position="538"/>
    </location>
</feature>
<feature type="compositionally biased region" description="Basic residues" evidence="4">
    <location>
        <begin position="872"/>
        <end position="884"/>
    </location>
</feature>
<evidence type="ECO:0000256" key="4">
    <source>
        <dbReference type="SAM" id="MobiDB-lite"/>
    </source>
</evidence>
<dbReference type="EMBL" id="JAVHNQ010000011">
    <property type="protein sequence ID" value="KAK6336230.1"/>
    <property type="molecule type" value="Genomic_DNA"/>
</dbReference>
<dbReference type="InterPro" id="IPR036028">
    <property type="entry name" value="SH3-like_dom_sf"/>
</dbReference>
<dbReference type="SMART" id="SM00326">
    <property type="entry name" value="SH3"/>
    <property type="match status" value="1"/>
</dbReference>
<accession>A0AAV9U6E0</accession>
<keyword evidence="3" id="KW-0175">Coiled coil</keyword>
<dbReference type="SMART" id="SM00355">
    <property type="entry name" value="ZnF_C2H2"/>
    <property type="match status" value="3"/>
</dbReference>
<proteinExistence type="predicted"/>
<sequence length="895" mass="101357">MLEEVPELTALKAVGAETKRLFQTISILAAENTELDSSFGPQLAAEADRFGLWAVNLGLFVSGHGSLDYRVREADNVKSTIHGFMTSLNESLHDVLEFCGGNAETSEHNTSGDSAIDLVPEIEDSFDGGWDDESNGNAELDVESLLEGIRDPIDRLYKLSSWIRHPSYRVPSAKMLAYQQIDPQTGKDLLEVVEDYDLDYIRSIFLDYRRLKEQSENPERCPKRVKDEVAFDISTNERELREARLLDGYEYLIRRLARANVRRRQQFAYWKRHREKLVLHADAAELDASAQQLPACNPEKLASVIPALKETLGNNGEMALSVTTATRLNIARHLPILDDRSTVSVSVYAPSNWKPGNEALDFPPPPKNPNKERFIECHCCFTTCPKAIAEVNAWRAHLIHDLRPYVCTYKDCKTPDQLYDSRQAWAQHENSMHRRVFRCPEHLTQIFHSAREYEVHIRDEHLDSDDSVPLGVIVQAGESSLDVPDRSCPVCLVTVETTSAMQKHIALHLERFSLFSLPRNGGEEHEGSNDESNEDGENDAISQKAYADDEGSRERAWSRNSSVKAGSGISSTTWGSGRSDAMRVKPAYVAQVTYVTDSEDETDEDLSASDNLELAELLRQRRELQKQLLESGEEVGSIFLDGDGVNTSQQRINEEAMHEQKPGHADSGDDITSEGIGEIQEYPHRARATWTYVAVPGSKELSFQKGEILEVDTTLEEWWDARNANGKRGIVPASYLSLIDSDELSLADKQASEAPPVRDEEDEEDWEDTEDVEDVEEDFSFIHSKESNERLQFLLKKQQELDAEVELFRKEEEAAIEASVRQGMDLDEARRANFRIDEEYKFSRRHQSLELQLKRLYRERAEAEASLQLQQKKSKSSSPGKHRGPTVVDSRRFII</sequence>
<organism evidence="6 7">
    <name type="scientific">Orbilia brochopaga</name>
    <dbReference type="NCBI Taxonomy" id="3140254"/>
    <lineage>
        <taxon>Eukaryota</taxon>
        <taxon>Fungi</taxon>
        <taxon>Dikarya</taxon>
        <taxon>Ascomycota</taxon>
        <taxon>Pezizomycotina</taxon>
        <taxon>Orbiliomycetes</taxon>
        <taxon>Orbiliales</taxon>
        <taxon>Orbiliaceae</taxon>
        <taxon>Orbilia</taxon>
    </lineage>
</organism>
<dbReference type="InterPro" id="IPR013087">
    <property type="entry name" value="Znf_C2H2_type"/>
</dbReference>
<dbReference type="Gene3D" id="2.30.30.40">
    <property type="entry name" value="SH3 Domains"/>
    <property type="match status" value="1"/>
</dbReference>